<reference evidence="1" key="1">
    <citation type="journal article" date="2012" name="Nat. Biotechnol.">
        <title>Draft genome sequence of pigeonpea (Cajanus cajan), an orphan legume crop of resource-poor farmers.</title>
        <authorList>
            <person name="Varshney R.K."/>
            <person name="Chen W."/>
            <person name="Li Y."/>
            <person name="Bharti A.K."/>
            <person name="Saxena R.K."/>
            <person name="Schlueter J.A."/>
            <person name="Donoghue M.T."/>
            <person name="Azam S."/>
            <person name="Fan G."/>
            <person name="Whaley A.M."/>
            <person name="Farmer A.D."/>
            <person name="Sheridan J."/>
            <person name="Iwata A."/>
            <person name="Tuteja R."/>
            <person name="Penmetsa R.V."/>
            <person name="Wu W."/>
            <person name="Upadhyaya H.D."/>
            <person name="Yang S.P."/>
            <person name="Shah T."/>
            <person name="Saxena K.B."/>
            <person name="Michael T."/>
            <person name="McCombie W.R."/>
            <person name="Yang B."/>
            <person name="Zhang G."/>
            <person name="Yang H."/>
            <person name="Wang J."/>
            <person name="Spillane C."/>
            <person name="Cook D.R."/>
            <person name="May G.D."/>
            <person name="Xu X."/>
            <person name="Jackson S.A."/>
        </authorList>
    </citation>
    <scope>NUCLEOTIDE SEQUENCE [LARGE SCALE GENOMIC DNA]</scope>
</reference>
<protein>
    <submittedName>
        <fullName evidence="1">Uncharacterized protein</fullName>
    </submittedName>
</protein>
<sequence>RTSLSPLQKCTIAIRMLVYGSPTNKVDEYMHIGEIAAMKCLQKPNNYEIKHLLKIGDACDYPNMLGSIDCLMSYNVERSISKRRSWQTNYYVRSNGVT</sequence>
<dbReference type="OMA" id="CTIAIRM"/>
<feature type="non-terminal residue" evidence="1">
    <location>
        <position position="1"/>
    </location>
</feature>
<accession>A0A151S8G7</accession>
<dbReference type="Pfam" id="PF04827">
    <property type="entry name" value="Plant_tran"/>
    <property type="match status" value="1"/>
</dbReference>
<dbReference type="Gramene" id="C.cajan_26121.t">
    <property type="protein sequence ID" value="C.cajan_26121.t"/>
    <property type="gene ID" value="C.cajan_26121"/>
</dbReference>
<keyword evidence="2" id="KW-1185">Reference proteome</keyword>
<dbReference type="EMBL" id="KQ483444">
    <property type="protein sequence ID" value="KYP51057.1"/>
    <property type="molecule type" value="Genomic_DNA"/>
</dbReference>
<gene>
    <name evidence="1" type="ORF">KK1_027108</name>
</gene>
<dbReference type="PANTHER" id="PTHR47150:SF7">
    <property type="entry name" value="NUCLEASE"/>
    <property type="match status" value="1"/>
</dbReference>
<dbReference type="AlphaFoldDB" id="A0A151S8G7"/>
<dbReference type="InterPro" id="IPR006912">
    <property type="entry name" value="Harbinger_derived_prot"/>
</dbReference>
<evidence type="ECO:0000313" key="1">
    <source>
        <dbReference type="EMBL" id="KYP51057.1"/>
    </source>
</evidence>
<organism evidence="1 2">
    <name type="scientific">Cajanus cajan</name>
    <name type="common">Pigeon pea</name>
    <name type="synonym">Cajanus indicus</name>
    <dbReference type="NCBI Taxonomy" id="3821"/>
    <lineage>
        <taxon>Eukaryota</taxon>
        <taxon>Viridiplantae</taxon>
        <taxon>Streptophyta</taxon>
        <taxon>Embryophyta</taxon>
        <taxon>Tracheophyta</taxon>
        <taxon>Spermatophyta</taxon>
        <taxon>Magnoliopsida</taxon>
        <taxon>eudicotyledons</taxon>
        <taxon>Gunneridae</taxon>
        <taxon>Pentapetalae</taxon>
        <taxon>rosids</taxon>
        <taxon>fabids</taxon>
        <taxon>Fabales</taxon>
        <taxon>Fabaceae</taxon>
        <taxon>Papilionoideae</taxon>
        <taxon>50 kb inversion clade</taxon>
        <taxon>NPAAA clade</taxon>
        <taxon>indigoferoid/millettioid clade</taxon>
        <taxon>Phaseoleae</taxon>
        <taxon>Cajanus</taxon>
    </lineage>
</organism>
<dbReference type="PANTHER" id="PTHR47150">
    <property type="entry name" value="OS12G0169200 PROTEIN"/>
    <property type="match status" value="1"/>
</dbReference>
<dbReference type="Proteomes" id="UP000075243">
    <property type="component" value="Unassembled WGS sequence"/>
</dbReference>
<proteinExistence type="predicted"/>
<evidence type="ECO:0000313" key="2">
    <source>
        <dbReference type="Proteomes" id="UP000075243"/>
    </source>
</evidence>
<name>A0A151S8G7_CAJCA</name>